<sequence>MTVSPNSSTEFDLNLGKSVQTRDEPLAGFPSGSGLHRMPTHLKEAPSGSESEVSDSDDDGQYEDDPDEESSITEGVNTLSMHDSVSEGEALAFNQVPGSNQRAGNTATQKMPAGQVSGKVAGKKRSASQGGGSSLGSKKPKPDDDGDDDNGANSGGGGGGGDGSGDQSRGETSGDARLACPYRKRNPGRFNVRTMKRCTEPFRDFSAVKEHIGKWHVRQPNDDSTDPENGIAEDRVMILRSRKAGSIRSWPPLWNALFPMDEKIQDEHYRPTLVVEDFEIEHRLAIVFPAPGPNGVRWEHRILQDAGLTPQSQQGRRFVECLEEMEGTIRAHVRELLALAASEAPTPATAPRPSRNNSATTQPAARPASHQQPRTLAPAVPSTQAPVYPPQSHGIPFGTTTAAGPIPVTPSMIPPPGYMPQYLNPLPYSQASNQGPLHAQAALDGLPGPSQPGHYMGFEDNDPTTQYYPDQHRG</sequence>
<feature type="region of interest" description="Disordered" evidence="1">
    <location>
        <begin position="1"/>
        <end position="186"/>
    </location>
</feature>
<comment type="caution">
    <text evidence="2">The sequence shown here is derived from an EMBL/GenBank/DDBJ whole genome shotgun (WGS) entry which is preliminary data.</text>
</comment>
<feature type="compositionally biased region" description="Polar residues" evidence="1">
    <location>
        <begin position="356"/>
        <end position="374"/>
    </location>
</feature>
<dbReference type="PANTHER" id="PTHR38166">
    <property type="entry name" value="C2H2-TYPE DOMAIN-CONTAINING PROTEIN-RELATED"/>
    <property type="match status" value="1"/>
</dbReference>
<feature type="compositionally biased region" description="Polar residues" evidence="1">
    <location>
        <begin position="72"/>
        <end position="83"/>
    </location>
</feature>
<reference evidence="2" key="1">
    <citation type="submission" date="2023-06" db="EMBL/GenBank/DDBJ databases">
        <title>Genome-scale phylogeny and comparative genomics of the fungal order Sordariales.</title>
        <authorList>
            <consortium name="Lawrence Berkeley National Laboratory"/>
            <person name="Hensen N."/>
            <person name="Bonometti L."/>
            <person name="Westerberg I."/>
            <person name="Brannstrom I.O."/>
            <person name="Guillou S."/>
            <person name="Cros-Aarteil S."/>
            <person name="Calhoun S."/>
            <person name="Haridas S."/>
            <person name="Kuo A."/>
            <person name="Mondo S."/>
            <person name="Pangilinan J."/>
            <person name="Riley R."/>
            <person name="Labutti K."/>
            <person name="Andreopoulos B."/>
            <person name="Lipzen A."/>
            <person name="Chen C."/>
            <person name="Yanf M."/>
            <person name="Daum C."/>
            <person name="Ng V."/>
            <person name="Clum A."/>
            <person name="Steindorff A."/>
            <person name="Ohm R."/>
            <person name="Martin F."/>
            <person name="Silar P."/>
            <person name="Natvig D."/>
            <person name="Lalanne C."/>
            <person name="Gautier V."/>
            <person name="Ament-Velasquez S.L."/>
            <person name="Kruys A."/>
            <person name="Hutchinson M.I."/>
            <person name="Powell A.J."/>
            <person name="Barry K."/>
            <person name="Miller A.N."/>
            <person name="Grigoriev I.V."/>
            <person name="Debuchy R."/>
            <person name="Gladieux P."/>
            <person name="Thoren M.H."/>
            <person name="Johannesson H."/>
        </authorList>
    </citation>
    <scope>NUCLEOTIDE SEQUENCE</scope>
    <source>
        <strain evidence="2">PSN4</strain>
    </source>
</reference>
<feature type="region of interest" description="Disordered" evidence="1">
    <location>
        <begin position="439"/>
        <end position="474"/>
    </location>
</feature>
<name>A0AAJ0BLH5_9PEZI</name>
<feature type="region of interest" description="Disordered" evidence="1">
    <location>
        <begin position="343"/>
        <end position="387"/>
    </location>
</feature>
<feature type="compositionally biased region" description="Gly residues" evidence="1">
    <location>
        <begin position="153"/>
        <end position="164"/>
    </location>
</feature>
<dbReference type="Proteomes" id="UP001239445">
    <property type="component" value="Unassembled WGS sequence"/>
</dbReference>
<feature type="compositionally biased region" description="Polar residues" evidence="1">
    <location>
        <begin position="1"/>
        <end position="11"/>
    </location>
</feature>
<evidence type="ECO:0000313" key="2">
    <source>
        <dbReference type="EMBL" id="KAK1760165.1"/>
    </source>
</evidence>
<proteinExistence type="predicted"/>
<keyword evidence="3" id="KW-1185">Reference proteome</keyword>
<feature type="compositionally biased region" description="Low complexity" evidence="1">
    <location>
        <begin position="343"/>
        <end position="355"/>
    </location>
</feature>
<evidence type="ECO:0008006" key="4">
    <source>
        <dbReference type="Google" id="ProtNLM"/>
    </source>
</evidence>
<dbReference type="EMBL" id="MU839827">
    <property type="protein sequence ID" value="KAK1760165.1"/>
    <property type="molecule type" value="Genomic_DNA"/>
</dbReference>
<gene>
    <name evidence="2" type="ORF">QBC47DRAFT_1647</name>
</gene>
<evidence type="ECO:0000313" key="3">
    <source>
        <dbReference type="Proteomes" id="UP001239445"/>
    </source>
</evidence>
<evidence type="ECO:0000256" key="1">
    <source>
        <dbReference type="SAM" id="MobiDB-lite"/>
    </source>
</evidence>
<dbReference type="AlphaFoldDB" id="A0AAJ0BLH5"/>
<protein>
    <recommendedName>
        <fullName evidence="4">C2H2-type domain-containing protein</fullName>
    </recommendedName>
</protein>
<dbReference type="PANTHER" id="PTHR38166:SF1">
    <property type="entry name" value="C2H2-TYPE DOMAIN-CONTAINING PROTEIN"/>
    <property type="match status" value="1"/>
</dbReference>
<feature type="compositionally biased region" description="Polar residues" evidence="1">
    <location>
        <begin position="96"/>
        <end position="109"/>
    </location>
</feature>
<accession>A0AAJ0BLH5</accession>
<feature type="compositionally biased region" description="Acidic residues" evidence="1">
    <location>
        <begin position="52"/>
        <end position="71"/>
    </location>
</feature>
<organism evidence="2 3">
    <name type="scientific">Echria macrotheca</name>
    <dbReference type="NCBI Taxonomy" id="438768"/>
    <lineage>
        <taxon>Eukaryota</taxon>
        <taxon>Fungi</taxon>
        <taxon>Dikarya</taxon>
        <taxon>Ascomycota</taxon>
        <taxon>Pezizomycotina</taxon>
        <taxon>Sordariomycetes</taxon>
        <taxon>Sordariomycetidae</taxon>
        <taxon>Sordariales</taxon>
        <taxon>Schizotheciaceae</taxon>
        <taxon>Echria</taxon>
    </lineage>
</organism>